<dbReference type="EC" id="2.4.1.250" evidence="3"/>
<protein>
    <submittedName>
        <fullName evidence="3">D-inositol 3-phosphate glycosyltransferase</fullName>
        <ecNumber evidence="3">2.4.1.250</ecNumber>
    </submittedName>
</protein>
<dbReference type="PANTHER" id="PTHR45871">
    <property type="entry name" value="N-ACETYLGLUCOSAMINYL-PHOSPHATIDYLINOSITOL BIOSYNTHETIC PROTEIN"/>
    <property type="match status" value="1"/>
</dbReference>
<dbReference type="CDD" id="cd03801">
    <property type="entry name" value="GT4_PimA-like"/>
    <property type="match status" value="1"/>
</dbReference>
<name>A0A0S3PX74_9BRAD</name>
<accession>A0A0S3PX74</accession>
<keyword evidence="3" id="KW-0328">Glycosyltransferase</keyword>
<keyword evidence="3" id="KW-0808">Transferase</keyword>
<proteinExistence type="predicted"/>
<dbReference type="SUPFAM" id="SSF53756">
    <property type="entry name" value="UDP-Glycosyltransferase/glycogen phosphorylase"/>
    <property type="match status" value="1"/>
</dbReference>
<dbReference type="PANTHER" id="PTHR45871:SF1">
    <property type="entry name" value="PHOSPHATIDYLINOSITOL N-ACETYLGLUCOSAMINYLTRANSFERASE SUBUNIT A"/>
    <property type="match status" value="1"/>
</dbReference>
<dbReference type="GO" id="GO:0102710">
    <property type="term" value="F:D-inositol-3-phosphate glycosyltransferase activity"/>
    <property type="evidence" value="ECO:0007669"/>
    <property type="project" value="UniProtKB-EC"/>
</dbReference>
<evidence type="ECO:0000259" key="2">
    <source>
        <dbReference type="Pfam" id="PF13439"/>
    </source>
</evidence>
<evidence type="ECO:0000313" key="3">
    <source>
        <dbReference type="EMBL" id="BAT60529.1"/>
    </source>
</evidence>
<dbReference type="InterPro" id="IPR001296">
    <property type="entry name" value="Glyco_trans_1"/>
</dbReference>
<keyword evidence="4" id="KW-1185">Reference proteome</keyword>
<dbReference type="KEGG" id="vgo:GJW-30_1_03074"/>
<reference evidence="3 4" key="1">
    <citation type="submission" date="2015-08" db="EMBL/GenBank/DDBJ databases">
        <title>Investigation of the bacterial diversity of lava forest soil.</title>
        <authorList>
            <person name="Lee J.S."/>
        </authorList>
    </citation>
    <scope>NUCLEOTIDE SEQUENCE [LARGE SCALE GENOMIC DNA]</scope>
    <source>
        <strain evidence="3 4">GJW-30</strain>
    </source>
</reference>
<organism evidence="3 4">
    <name type="scientific">Variibacter gotjawalensis</name>
    <dbReference type="NCBI Taxonomy" id="1333996"/>
    <lineage>
        <taxon>Bacteria</taxon>
        <taxon>Pseudomonadati</taxon>
        <taxon>Pseudomonadota</taxon>
        <taxon>Alphaproteobacteria</taxon>
        <taxon>Hyphomicrobiales</taxon>
        <taxon>Nitrobacteraceae</taxon>
        <taxon>Variibacter</taxon>
    </lineage>
</organism>
<feature type="domain" description="Glycosyltransferase subfamily 4-like N-terminal" evidence="2">
    <location>
        <begin position="11"/>
        <end position="181"/>
    </location>
</feature>
<sequence length="372" mass="39438">MNILHVMRAPVGGLFRHVIDLARGQIARGHRVGIIADAETGGQRAESIFSELKPSLALGLNRIAMSRHIGLSDWAATRTVAAIARRGKAEIIHGHGAKGGAYARLAPRVDGAIRVYTPHGGSLHYAPASPLGILYFNLERVLMRRTELYLFESAFGRDRFTDAIGRPNALTKVVVNGVGPEEFEPVTTKPDAADIVFVGELRALKGVDVLIEAIARLHAANSPVRAVLVGGGPDADAFRALAEQHGLSTAVTFPGPMPARTAFALGRILAVPSRAESLPYVVLEALAAGMPTIATKVGGIPEIYGTAHDRLIPPGDVDALADAIRSGLGDPEMIQQISTALQAHVKSMFSIDRMVDDVLAAYAEARTTSGRV</sequence>
<evidence type="ECO:0000259" key="1">
    <source>
        <dbReference type="Pfam" id="PF00534"/>
    </source>
</evidence>
<feature type="domain" description="Glycosyl transferase family 1" evidence="1">
    <location>
        <begin position="182"/>
        <end position="338"/>
    </location>
</feature>
<dbReference type="Proteomes" id="UP000236884">
    <property type="component" value="Chromosome"/>
</dbReference>
<dbReference type="AlphaFoldDB" id="A0A0S3PX74"/>
<dbReference type="RefSeq" id="WP_245408523.1">
    <property type="nucleotide sequence ID" value="NZ_AP014946.1"/>
</dbReference>
<dbReference type="InterPro" id="IPR028098">
    <property type="entry name" value="Glyco_trans_4-like_N"/>
</dbReference>
<dbReference type="Pfam" id="PF00534">
    <property type="entry name" value="Glycos_transf_1"/>
    <property type="match status" value="1"/>
</dbReference>
<evidence type="ECO:0000313" key="4">
    <source>
        <dbReference type="Proteomes" id="UP000236884"/>
    </source>
</evidence>
<dbReference type="Pfam" id="PF13439">
    <property type="entry name" value="Glyco_transf_4"/>
    <property type="match status" value="1"/>
</dbReference>
<dbReference type="Gene3D" id="3.40.50.2000">
    <property type="entry name" value="Glycogen Phosphorylase B"/>
    <property type="match status" value="2"/>
</dbReference>
<dbReference type="EMBL" id="AP014946">
    <property type="protein sequence ID" value="BAT60529.1"/>
    <property type="molecule type" value="Genomic_DNA"/>
</dbReference>
<gene>
    <name evidence="3" type="primary">mshA_4</name>
    <name evidence="3" type="ORF">GJW-30_1_03074</name>
</gene>